<evidence type="ECO:0000313" key="5">
    <source>
        <dbReference type="EMBL" id="QCP54569.1"/>
    </source>
</evidence>
<dbReference type="PANTHER" id="PTHR30154">
    <property type="entry name" value="LEUCINE-RESPONSIVE REGULATORY PROTEIN"/>
    <property type="match status" value="1"/>
</dbReference>
<dbReference type="RefSeq" id="WP_137337328.1">
    <property type="nucleotide sequence ID" value="NZ_CP040078.1"/>
</dbReference>
<dbReference type="InterPro" id="IPR019888">
    <property type="entry name" value="Tscrpt_reg_AsnC-like"/>
</dbReference>
<dbReference type="PRINTS" id="PR00033">
    <property type="entry name" value="HTHASNC"/>
</dbReference>
<sequence length="154" mass="17648">MADKKMQLDKIDLKILDVLRNDGRISYRQLSERVNLTPRPCQARVERLEALGVIAGYRAVIRPPREKQSIVVLAQIVLADHGRSQAPFEEEMRASPAVLDCWLVSGTFDFLVRLACEDLDEYRRIANAWLESPRFKIEKIVTTAELQTIKRSVV</sequence>
<dbReference type="AlphaFoldDB" id="A0A4P8J6B8"/>
<dbReference type="InterPro" id="IPR036390">
    <property type="entry name" value="WH_DNA-bd_sf"/>
</dbReference>
<reference evidence="5 6" key="1">
    <citation type="submission" date="2019-05" db="EMBL/GenBank/DDBJ databases">
        <title>Burkholderia sp. DHOD12, isolated from subtropical forest soil.</title>
        <authorList>
            <person name="Gao Z.-H."/>
            <person name="Qiu L.-H."/>
        </authorList>
    </citation>
    <scope>NUCLEOTIDE SEQUENCE [LARGE SCALE GENOMIC DNA]</scope>
    <source>
        <strain evidence="5 6">DHOD12</strain>
    </source>
</reference>
<dbReference type="PANTHER" id="PTHR30154:SF34">
    <property type="entry name" value="TRANSCRIPTIONAL REGULATOR AZLB"/>
    <property type="match status" value="1"/>
</dbReference>
<keyword evidence="6" id="KW-1185">Reference proteome</keyword>
<dbReference type="SUPFAM" id="SSF54909">
    <property type="entry name" value="Dimeric alpha+beta barrel"/>
    <property type="match status" value="1"/>
</dbReference>
<keyword evidence="1" id="KW-0805">Transcription regulation</keyword>
<name>A0A4P8J6B8_9BURK</name>
<dbReference type="Pfam" id="PF13412">
    <property type="entry name" value="HTH_24"/>
    <property type="match status" value="1"/>
</dbReference>
<evidence type="ECO:0000259" key="4">
    <source>
        <dbReference type="PROSITE" id="PS50956"/>
    </source>
</evidence>
<dbReference type="InterPro" id="IPR011008">
    <property type="entry name" value="Dimeric_a/b-barrel"/>
</dbReference>
<organism evidence="5 6">
    <name type="scientific">Trinickia violacea</name>
    <dbReference type="NCBI Taxonomy" id="2571746"/>
    <lineage>
        <taxon>Bacteria</taxon>
        <taxon>Pseudomonadati</taxon>
        <taxon>Pseudomonadota</taxon>
        <taxon>Betaproteobacteria</taxon>
        <taxon>Burkholderiales</taxon>
        <taxon>Burkholderiaceae</taxon>
        <taxon>Trinickia</taxon>
    </lineage>
</organism>
<protein>
    <submittedName>
        <fullName evidence="5">Lrp/AsnC family transcriptional regulator</fullName>
    </submittedName>
</protein>
<dbReference type="GO" id="GO:0043565">
    <property type="term" value="F:sequence-specific DNA binding"/>
    <property type="evidence" value="ECO:0007669"/>
    <property type="project" value="InterPro"/>
</dbReference>
<dbReference type="KEGG" id="tvl:FAZ95_37460"/>
<evidence type="ECO:0000256" key="1">
    <source>
        <dbReference type="ARBA" id="ARBA00023015"/>
    </source>
</evidence>
<dbReference type="EMBL" id="CP040078">
    <property type="protein sequence ID" value="QCP54569.1"/>
    <property type="molecule type" value="Genomic_DNA"/>
</dbReference>
<dbReference type="GO" id="GO:0005829">
    <property type="term" value="C:cytosol"/>
    <property type="evidence" value="ECO:0007669"/>
    <property type="project" value="TreeGrafter"/>
</dbReference>
<evidence type="ECO:0000256" key="3">
    <source>
        <dbReference type="ARBA" id="ARBA00023163"/>
    </source>
</evidence>
<dbReference type="InterPro" id="IPR000485">
    <property type="entry name" value="AsnC-type_HTH_dom"/>
</dbReference>
<dbReference type="Gene3D" id="3.30.70.920">
    <property type="match status" value="1"/>
</dbReference>
<dbReference type="OrthoDB" id="8590699at2"/>
<dbReference type="InterPro" id="IPR019887">
    <property type="entry name" value="Tscrpt_reg_AsnC/Lrp_C"/>
</dbReference>
<dbReference type="Proteomes" id="UP000298656">
    <property type="component" value="Chromosome 2"/>
</dbReference>
<dbReference type="PROSITE" id="PS50956">
    <property type="entry name" value="HTH_ASNC_2"/>
    <property type="match status" value="1"/>
</dbReference>
<dbReference type="InterPro" id="IPR019885">
    <property type="entry name" value="Tscrpt_reg_HTH_AsnC-type_CS"/>
</dbReference>
<dbReference type="SUPFAM" id="SSF46785">
    <property type="entry name" value="Winged helix' DNA-binding domain"/>
    <property type="match status" value="1"/>
</dbReference>
<evidence type="ECO:0000313" key="6">
    <source>
        <dbReference type="Proteomes" id="UP000298656"/>
    </source>
</evidence>
<accession>A0A4P8J6B8</accession>
<dbReference type="SMART" id="SM00344">
    <property type="entry name" value="HTH_ASNC"/>
    <property type="match status" value="1"/>
</dbReference>
<keyword evidence="2" id="KW-0238">DNA-binding</keyword>
<evidence type="ECO:0000256" key="2">
    <source>
        <dbReference type="ARBA" id="ARBA00023125"/>
    </source>
</evidence>
<gene>
    <name evidence="5" type="ORF">FAZ95_37460</name>
</gene>
<dbReference type="Gene3D" id="1.10.10.10">
    <property type="entry name" value="Winged helix-like DNA-binding domain superfamily/Winged helix DNA-binding domain"/>
    <property type="match status" value="1"/>
</dbReference>
<keyword evidence="3" id="KW-0804">Transcription</keyword>
<dbReference type="PROSITE" id="PS00519">
    <property type="entry name" value="HTH_ASNC_1"/>
    <property type="match status" value="1"/>
</dbReference>
<dbReference type="GO" id="GO:0043200">
    <property type="term" value="P:response to amino acid"/>
    <property type="evidence" value="ECO:0007669"/>
    <property type="project" value="TreeGrafter"/>
</dbReference>
<dbReference type="Pfam" id="PF01037">
    <property type="entry name" value="AsnC_trans_reg"/>
    <property type="match status" value="1"/>
</dbReference>
<proteinExistence type="predicted"/>
<feature type="domain" description="HTH asnC-type" evidence="4">
    <location>
        <begin position="8"/>
        <end position="84"/>
    </location>
</feature>
<dbReference type="InterPro" id="IPR036388">
    <property type="entry name" value="WH-like_DNA-bd_sf"/>
</dbReference>